<evidence type="ECO:0000256" key="11">
    <source>
        <dbReference type="ARBA" id="ARBA00022840"/>
    </source>
</evidence>
<proteinExistence type="predicted"/>
<sequence length="1208" mass="134836">MAYKKRHFLYFFLLMIIGPICLANYSSEYISIFSRESSYNYKKALPSFTAEQLIWLRKKERLVLAVPLPDNPPMDITMRSESYEGATADVLGLLANILDVDVVAKKYSSRDAAIMAVKKGDADLISSANEYEIENGLSLSSIYIEDQPALYKNIGVENDVIRTIAVPRAYLPISEIIRYIPGVKVEIYSSRYSAVAAAAYGKADAVLIDMVSGNFIINKLYQDSIHLVRPLFAQTKGFAFGVKPDQVMMREIINVALDVITTFHHESILKRWSGGGLSIESKPAMLTEDEWKWINEKGIIKIAVNKGSPPLSFIDVRGNLHGIAIDVLQIIGAKLGVQIDAIPIESSVEQLDKLEKRDVDAVIIMPTKERNKKLLFSSSFMLDPMVMIVSKNNTKIPHREILEKGRVAQIKGLILEDPAGKPLEIMNPIWENKWSDVLDCVATSRCDMGLAPLRAAKYLINSEHAEVLVIVGEIFESQPISASFAFNRDQEILMKIINKVLSSIPPDELDALSSRWRVSAKHNSASFIEFLSIYIEYILVALVLFVLALFWILYLRRQIKLRRKAEMELNKQLNFIEELIDSTPHPIYARDLNGCLILCNNKYAEFFNVKKNDLIGLTLDECEHRWPYMSTLSEVYHKTICDTLPRDGDHALNLSEKLLNIYHWLQVYRGLSGNVEGVVGGWIDISDRASLIEKLDSASRDAQAASRAKSTFLATMSHEIRTPMNAIIGLLELTLRKDGLNTEDRDAIRVAYQASHDLLGLIGDILDLSKIESGKLELSPSPQHINVLNQSVINIFSVVARQKGLALRLHDQHDVAVMVDPVRYKQVLSNLVSNAIKFTRKGGVDLVVDLQPDGEWCDITVSVIDTGIGISDEDLEYLFLPFSQATQPADIQKSGTGLGLMISRTLCQMMGGDLEISSELGLGTKVIVSLRLSLAETLAVRESHPEERVAPSYNDAGYRILVIDDHPTNLLLVSQQLTFLGHEVLTASSGKSALQLLSKEPVDIIITDFNMPDIDGLEFTGLLRQQERDDEALRTVVIGLTADARQDQVQRAVEVGMDDCLFKPVSLDDLKVCLATHHPGKMLLTPEDMAARFMHKLSSLTVGNSELMSALLNEFVNASEQDMLHLAEACMQGNSQKFLVQLHRLKGGARILGVDELVACCTEWEQSSRLSVCMPAALRQVQNMYQQVKAGVDYWNKNTKREGSNPSH</sequence>
<feature type="modified residue" description="4-aspartylphosphate" evidence="16">
    <location>
        <position position="1008"/>
    </location>
</feature>
<keyword evidence="11" id="KW-0547">Nucleotide-binding</keyword>
<evidence type="ECO:0000256" key="8">
    <source>
        <dbReference type="ARBA" id="ARBA00022692"/>
    </source>
</evidence>
<evidence type="ECO:0000259" key="19">
    <source>
        <dbReference type="PROSITE" id="PS50110"/>
    </source>
</evidence>
<dbReference type="InterPro" id="IPR003661">
    <property type="entry name" value="HisK_dim/P_dom"/>
</dbReference>
<evidence type="ECO:0000256" key="3">
    <source>
        <dbReference type="ARBA" id="ARBA00012438"/>
    </source>
</evidence>
<dbReference type="SMART" id="SM00062">
    <property type="entry name" value="PBPb"/>
    <property type="match status" value="2"/>
</dbReference>
<comment type="caution">
    <text evidence="22">The sequence shown here is derived from an EMBL/GenBank/DDBJ whole genome shotgun (WGS) entry which is preliminary data.</text>
</comment>
<dbReference type="InterPro" id="IPR001789">
    <property type="entry name" value="Sig_transdc_resp-reg_receiver"/>
</dbReference>
<keyword evidence="11" id="KW-0067">ATP-binding</keyword>
<dbReference type="Pfam" id="PF02518">
    <property type="entry name" value="HATPase_c"/>
    <property type="match status" value="1"/>
</dbReference>
<dbReference type="EMBL" id="JAOPLL010000012">
    <property type="protein sequence ID" value="MDM5073583.1"/>
    <property type="molecule type" value="Genomic_DNA"/>
</dbReference>
<dbReference type="SMART" id="SM00448">
    <property type="entry name" value="REC"/>
    <property type="match status" value="1"/>
</dbReference>
<dbReference type="EC" id="2.7.13.3" evidence="3"/>
<evidence type="ECO:0000256" key="5">
    <source>
        <dbReference type="ARBA" id="ARBA00022519"/>
    </source>
</evidence>
<dbReference type="Gene3D" id="3.30.565.10">
    <property type="entry name" value="Histidine kinase-like ATPase, C-terminal domain"/>
    <property type="match status" value="1"/>
</dbReference>
<dbReference type="PROSITE" id="PS50109">
    <property type="entry name" value="HIS_KIN"/>
    <property type="match status" value="1"/>
</dbReference>
<evidence type="ECO:0000256" key="14">
    <source>
        <dbReference type="ARBA" id="ARBA00023136"/>
    </source>
</evidence>
<evidence type="ECO:0000256" key="15">
    <source>
        <dbReference type="PROSITE-ProRule" id="PRU00110"/>
    </source>
</evidence>
<comment type="catalytic activity">
    <reaction evidence="1">
        <text>ATP + protein L-histidine = ADP + protein N-phospho-L-histidine.</text>
        <dbReference type="EC" id="2.7.13.3"/>
    </reaction>
</comment>
<organism evidence="22 23">
    <name type="scientific">Aeromonas bestiarum</name>
    <dbReference type="NCBI Taxonomy" id="105751"/>
    <lineage>
        <taxon>Bacteria</taxon>
        <taxon>Pseudomonadati</taxon>
        <taxon>Pseudomonadota</taxon>
        <taxon>Gammaproteobacteria</taxon>
        <taxon>Aeromonadales</taxon>
        <taxon>Aeromonadaceae</taxon>
        <taxon>Aeromonas</taxon>
    </lineage>
</organism>
<dbReference type="PROSITE" id="PS50110">
    <property type="entry name" value="RESPONSE_REGULATORY"/>
    <property type="match status" value="1"/>
</dbReference>
<comment type="subcellular location">
    <subcellularLocation>
        <location evidence="2">Cell inner membrane</location>
        <topology evidence="2">Multi-pass membrane protein</topology>
    </subcellularLocation>
</comment>
<dbReference type="SUPFAM" id="SSF47226">
    <property type="entry name" value="Histidine-containing phosphotransfer domain, HPT domain"/>
    <property type="match status" value="1"/>
</dbReference>
<dbReference type="SUPFAM" id="SSF55874">
    <property type="entry name" value="ATPase domain of HSP90 chaperone/DNA topoisomerase II/histidine kinase"/>
    <property type="match status" value="1"/>
</dbReference>
<dbReference type="CDD" id="cd00082">
    <property type="entry name" value="HisKA"/>
    <property type="match status" value="1"/>
</dbReference>
<dbReference type="SUPFAM" id="SSF47384">
    <property type="entry name" value="Homodimeric domain of signal transducing histidine kinase"/>
    <property type="match status" value="1"/>
</dbReference>
<evidence type="ECO:0000313" key="22">
    <source>
        <dbReference type="EMBL" id="MDM5073583.1"/>
    </source>
</evidence>
<evidence type="ECO:0000256" key="1">
    <source>
        <dbReference type="ARBA" id="ARBA00000085"/>
    </source>
</evidence>
<dbReference type="InterPro" id="IPR036890">
    <property type="entry name" value="HATPase_C_sf"/>
</dbReference>
<keyword evidence="4" id="KW-1003">Cell membrane</keyword>
<accession>A0ABT7Q2M6</accession>
<keyword evidence="12 17" id="KW-1133">Transmembrane helix</keyword>
<feature type="modified residue" description="Phosphohistidine" evidence="15">
    <location>
        <position position="1143"/>
    </location>
</feature>
<protein>
    <recommendedName>
        <fullName evidence="3">histidine kinase</fullName>
        <ecNumber evidence="3">2.7.13.3</ecNumber>
    </recommendedName>
</protein>
<keyword evidence="9" id="KW-0732">Signal</keyword>
<dbReference type="InterPro" id="IPR000014">
    <property type="entry name" value="PAS"/>
</dbReference>
<evidence type="ECO:0000313" key="23">
    <source>
        <dbReference type="Proteomes" id="UP001168107"/>
    </source>
</evidence>
<evidence type="ECO:0000256" key="12">
    <source>
        <dbReference type="ARBA" id="ARBA00022989"/>
    </source>
</evidence>
<keyword evidence="6 16" id="KW-0597">Phosphoprotein</keyword>
<dbReference type="SUPFAM" id="SSF52172">
    <property type="entry name" value="CheY-like"/>
    <property type="match status" value="1"/>
</dbReference>
<gene>
    <name evidence="22" type="ORF">OB935_17310</name>
</gene>
<dbReference type="InterPro" id="IPR008207">
    <property type="entry name" value="Sig_transdc_His_kin_Hpt_dom"/>
</dbReference>
<evidence type="ECO:0000256" key="9">
    <source>
        <dbReference type="ARBA" id="ARBA00022729"/>
    </source>
</evidence>
<dbReference type="SMART" id="SM00387">
    <property type="entry name" value="HATPase_c"/>
    <property type="match status" value="1"/>
</dbReference>
<keyword evidence="14 17" id="KW-0472">Membrane</keyword>
<dbReference type="CDD" id="cd16922">
    <property type="entry name" value="HATPase_EvgS-ArcB-TorS-like"/>
    <property type="match status" value="1"/>
</dbReference>
<dbReference type="InterPro" id="IPR011006">
    <property type="entry name" value="CheY-like_superfamily"/>
</dbReference>
<dbReference type="PRINTS" id="PR00344">
    <property type="entry name" value="BCTRLSENSOR"/>
</dbReference>
<dbReference type="Gene3D" id="3.30.450.20">
    <property type="entry name" value="PAS domain"/>
    <property type="match status" value="1"/>
</dbReference>
<keyword evidence="23" id="KW-1185">Reference proteome</keyword>
<dbReference type="SUPFAM" id="SSF53850">
    <property type="entry name" value="Periplasmic binding protein-like II"/>
    <property type="match status" value="2"/>
</dbReference>
<dbReference type="Gene3D" id="3.40.50.2300">
    <property type="match status" value="1"/>
</dbReference>
<dbReference type="Pfam" id="PF00072">
    <property type="entry name" value="Response_reg"/>
    <property type="match status" value="1"/>
</dbReference>
<feature type="domain" description="HPt" evidence="21">
    <location>
        <begin position="1104"/>
        <end position="1195"/>
    </location>
</feature>
<evidence type="ECO:0000259" key="21">
    <source>
        <dbReference type="PROSITE" id="PS50894"/>
    </source>
</evidence>
<dbReference type="PROSITE" id="PS50894">
    <property type="entry name" value="HPT"/>
    <property type="match status" value="1"/>
</dbReference>
<dbReference type="InterPro" id="IPR001638">
    <property type="entry name" value="Solute-binding_3/MltF_N"/>
</dbReference>
<dbReference type="PANTHER" id="PTHR43047:SF72">
    <property type="entry name" value="OSMOSENSING HISTIDINE PROTEIN KINASE SLN1"/>
    <property type="match status" value="1"/>
</dbReference>
<dbReference type="RefSeq" id="WP_290019330.1">
    <property type="nucleotide sequence ID" value="NZ_JAOPLL010000012.1"/>
</dbReference>
<dbReference type="InterPro" id="IPR049870">
    <property type="entry name" value="BvgS-like_periplasmic1"/>
</dbReference>
<dbReference type="Gene3D" id="3.40.190.10">
    <property type="entry name" value="Periplasmic binding protein-like II"/>
    <property type="match status" value="4"/>
</dbReference>
<dbReference type="PANTHER" id="PTHR43047">
    <property type="entry name" value="TWO-COMPONENT HISTIDINE PROTEIN KINASE"/>
    <property type="match status" value="1"/>
</dbReference>
<keyword evidence="10" id="KW-0418">Kinase</keyword>
<dbReference type="InterPro" id="IPR004358">
    <property type="entry name" value="Sig_transdc_His_kin-like_C"/>
</dbReference>
<dbReference type="SMART" id="SM00388">
    <property type="entry name" value="HisKA"/>
    <property type="match status" value="1"/>
</dbReference>
<keyword evidence="13" id="KW-0902">Two-component regulatory system</keyword>
<name>A0ABT7Q2M6_9GAMM</name>
<dbReference type="Pfam" id="PF00497">
    <property type="entry name" value="SBP_bac_3"/>
    <property type="match status" value="1"/>
</dbReference>
<evidence type="ECO:0000259" key="18">
    <source>
        <dbReference type="PROSITE" id="PS50109"/>
    </source>
</evidence>
<dbReference type="InterPro" id="IPR035965">
    <property type="entry name" value="PAS-like_dom_sf"/>
</dbReference>
<evidence type="ECO:0000256" key="17">
    <source>
        <dbReference type="SAM" id="Phobius"/>
    </source>
</evidence>
<dbReference type="Pfam" id="PF01627">
    <property type="entry name" value="Hpt"/>
    <property type="match status" value="1"/>
</dbReference>
<feature type="domain" description="Histidine kinase" evidence="18">
    <location>
        <begin position="715"/>
        <end position="934"/>
    </location>
</feature>
<evidence type="ECO:0000256" key="6">
    <source>
        <dbReference type="ARBA" id="ARBA00022553"/>
    </source>
</evidence>
<evidence type="ECO:0000256" key="2">
    <source>
        <dbReference type="ARBA" id="ARBA00004429"/>
    </source>
</evidence>
<dbReference type="InterPro" id="IPR036097">
    <property type="entry name" value="HisK_dim/P_sf"/>
</dbReference>
<evidence type="ECO:0000256" key="7">
    <source>
        <dbReference type="ARBA" id="ARBA00022679"/>
    </source>
</evidence>
<dbReference type="InterPro" id="IPR036641">
    <property type="entry name" value="HPT_dom_sf"/>
</dbReference>
<feature type="domain" description="Response regulatory" evidence="19">
    <location>
        <begin position="959"/>
        <end position="1078"/>
    </location>
</feature>
<feature type="transmembrane region" description="Helical" evidence="17">
    <location>
        <begin position="534"/>
        <end position="554"/>
    </location>
</feature>
<dbReference type="PROSITE" id="PS50112">
    <property type="entry name" value="PAS"/>
    <property type="match status" value="1"/>
</dbReference>
<dbReference type="Proteomes" id="UP001168107">
    <property type="component" value="Unassembled WGS sequence"/>
</dbReference>
<dbReference type="Gene3D" id="1.10.287.130">
    <property type="match status" value="1"/>
</dbReference>
<reference evidence="22" key="1">
    <citation type="submission" date="2024-05" db="EMBL/GenBank/DDBJ databases">
        <title>WGS of Aeromonas isolates.</title>
        <authorList>
            <person name="Lee H."/>
        </authorList>
    </citation>
    <scope>NUCLEOTIDE SEQUENCE</scope>
    <source>
        <strain evidence="22">SU58-3</strain>
    </source>
</reference>
<keyword evidence="7" id="KW-0808">Transferase</keyword>
<evidence type="ECO:0000256" key="16">
    <source>
        <dbReference type="PROSITE-ProRule" id="PRU00169"/>
    </source>
</evidence>
<evidence type="ECO:0000259" key="20">
    <source>
        <dbReference type="PROSITE" id="PS50112"/>
    </source>
</evidence>
<evidence type="ECO:0000256" key="10">
    <source>
        <dbReference type="ARBA" id="ARBA00022777"/>
    </source>
</evidence>
<dbReference type="InterPro" id="IPR005467">
    <property type="entry name" value="His_kinase_dom"/>
</dbReference>
<dbReference type="Pfam" id="PF00512">
    <property type="entry name" value="HisKA"/>
    <property type="match status" value="1"/>
</dbReference>
<dbReference type="InterPro" id="IPR003594">
    <property type="entry name" value="HATPase_dom"/>
</dbReference>
<dbReference type="Gene3D" id="1.20.120.160">
    <property type="entry name" value="HPT domain"/>
    <property type="match status" value="1"/>
</dbReference>
<evidence type="ECO:0000256" key="4">
    <source>
        <dbReference type="ARBA" id="ARBA00022475"/>
    </source>
</evidence>
<feature type="domain" description="PAS" evidence="20">
    <location>
        <begin position="572"/>
        <end position="616"/>
    </location>
</feature>
<dbReference type="CDD" id="cd13705">
    <property type="entry name" value="PBP2_BvgS_D1"/>
    <property type="match status" value="1"/>
</dbReference>
<dbReference type="CDD" id="cd17546">
    <property type="entry name" value="REC_hyHK_CKI1_RcsC-like"/>
    <property type="match status" value="1"/>
</dbReference>
<keyword evidence="8 17" id="KW-0812">Transmembrane</keyword>
<dbReference type="SUPFAM" id="SSF55785">
    <property type="entry name" value="PYP-like sensor domain (PAS domain)"/>
    <property type="match status" value="1"/>
</dbReference>
<evidence type="ECO:0000256" key="13">
    <source>
        <dbReference type="ARBA" id="ARBA00023012"/>
    </source>
</evidence>
<keyword evidence="5" id="KW-0997">Cell inner membrane</keyword>